<proteinExistence type="predicted"/>
<evidence type="ECO:0000256" key="2">
    <source>
        <dbReference type="SAM" id="MobiDB-lite"/>
    </source>
</evidence>
<protein>
    <submittedName>
        <fullName evidence="4">NUDIX hydrolase</fullName>
    </submittedName>
</protein>
<dbReference type="PROSITE" id="PS51462">
    <property type="entry name" value="NUDIX"/>
    <property type="match status" value="1"/>
</dbReference>
<dbReference type="SUPFAM" id="SSF55811">
    <property type="entry name" value="Nudix"/>
    <property type="match status" value="1"/>
</dbReference>
<dbReference type="PROSITE" id="PS00893">
    <property type="entry name" value="NUDIX_BOX"/>
    <property type="match status" value="1"/>
</dbReference>
<accession>A0A7D7WFZ9</accession>
<dbReference type="CDD" id="cd03424">
    <property type="entry name" value="NUDIX_ADPRase_Nudt5_UGPPase_Nudt14"/>
    <property type="match status" value="1"/>
</dbReference>
<dbReference type="PANTHER" id="PTHR11839:SF1">
    <property type="entry name" value="ADP-SUGAR PYROPHOSPHATASE"/>
    <property type="match status" value="1"/>
</dbReference>
<reference evidence="4 5" key="1">
    <citation type="journal article" date="2020" name="Front. Microbiol.">
        <title>Design of Bacterial Strain-Specific qPCR Assays Using NGS Data and Publicly Available Resources and Its Application to Track Biocontrol Strains.</title>
        <authorList>
            <person name="Hernandez I."/>
            <person name="Sant C."/>
            <person name="Martinez R."/>
            <person name="Fernandez C."/>
        </authorList>
    </citation>
    <scope>NUCLEOTIDE SEQUENCE [LARGE SCALE GENOMIC DNA]</scope>
    <source>
        <strain evidence="4 5">B24</strain>
    </source>
</reference>
<keyword evidence="1 4" id="KW-0378">Hydrolase</keyword>
<evidence type="ECO:0000313" key="4">
    <source>
        <dbReference type="EMBL" id="QMU98397.1"/>
    </source>
</evidence>
<feature type="domain" description="Nudix hydrolase" evidence="3">
    <location>
        <begin position="100"/>
        <end position="233"/>
    </location>
</feature>
<evidence type="ECO:0000256" key="1">
    <source>
        <dbReference type="ARBA" id="ARBA00022801"/>
    </source>
</evidence>
<feature type="compositionally biased region" description="Basic and acidic residues" evidence="2">
    <location>
        <begin position="1"/>
        <end position="17"/>
    </location>
</feature>
<feature type="compositionally biased region" description="Basic residues" evidence="2">
    <location>
        <begin position="21"/>
        <end position="41"/>
    </location>
</feature>
<dbReference type="InterPro" id="IPR015797">
    <property type="entry name" value="NUDIX_hydrolase-like_dom_sf"/>
</dbReference>
<dbReference type="GO" id="GO:0019693">
    <property type="term" value="P:ribose phosphate metabolic process"/>
    <property type="evidence" value="ECO:0007669"/>
    <property type="project" value="TreeGrafter"/>
</dbReference>
<dbReference type="GO" id="GO:0016787">
    <property type="term" value="F:hydrolase activity"/>
    <property type="evidence" value="ECO:0007669"/>
    <property type="project" value="UniProtKB-KW"/>
</dbReference>
<dbReference type="Gene3D" id="3.90.79.10">
    <property type="entry name" value="Nucleoside Triphosphate Pyrophosphohydrolase"/>
    <property type="match status" value="1"/>
</dbReference>
<dbReference type="EMBL" id="CP043732">
    <property type="protein sequence ID" value="QMU98397.1"/>
    <property type="molecule type" value="Genomic_DNA"/>
</dbReference>
<dbReference type="InterPro" id="IPR020084">
    <property type="entry name" value="NUDIX_hydrolase_CS"/>
</dbReference>
<dbReference type="Pfam" id="PF00293">
    <property type="entry name" value="NUDIX"/>
    <property type="match status" value="1"/>
</dbReference>
<dbReference type="Proteomes" id="UP000515708">
    <property type="component" value="Chromosome"/>
</dbReference>
<dbReference type="GO" id="GO:0006753">
    <property type="term" value="P:nucleoside phosphate metabolic process"/>
    <property type="evidence" value="ECO:0007669"/>
    <property type="project" value="TreeGrafter"/>
</dbReference>
<organism evidence="4 5">
    <name type="scientific">Microbacterium esteraromaticum</name>
    <dbReference type="NCBI Taxonomy" id="57043"/>
    <lineage>
        <taxon>Bacteria</taxon>
        <taxon>Bacillati</taxon>
        <taxon>Actinomycetota</taxon>
        <taxon>Actinomycetes</taxon>
        <taxon>Micrococcales</taxon>
        <taxon>Microbacteriaceae</taxon>
        <taxon>Microbacterium</taxon>
    </lineage>
</organism>
<sequence length="238" mass="26503">MRADSARSSRTCSDRSCSRSPQRRTSRRSSSRRQLSKRAPRRPWCSHASARAPEPVTDDRPQPWRVVGTRTIAADRWIRLRADECEDVDGRRITPYYVLEPADWISVLALDDRGDAILVEEYRHGAGIVALGTIGGAVEADEAPIAAAHRELREETGFAASRMIDLGATWANFGNHTNRVHHFLALDCTRAGGQSLDETEAIAVRVLSLSGLGEHLAQSYHQLTWYKAMEWMAGSEPP</sequence>
<dbReference type="AlphaFoldDB" id="A0A7D7WFZ9"/>
<dbReference type="PANTHER" id="PTHR11839">
    <property type="entry name" value="UDP/ADP-SUGAR PYROPHOSPHATASE"/>
    <property type="match status" value="1"/>
</dbReference>
<gene>
    <name evidence="4" type="ORF">FVO59_15330</name>
</gene>
<name>A0A7D7WFZ9_9MICO</name>
<evidence type="ECO:0000313" key="5">
    <source>
        <dbReference type="Proteomes" id="UP000515708"/>
    </source>
</evidence>
<evidence type="ECO:0000259" key="3">
    <source>
        <dbReference type="PROSITE" id="PS51462"/>
    </source>
</evidence>
<feature type="region of interest" description="Disordered" evidence="2">
    <location>
        <begin position="1"/>
        <end position="63"/>
    </location>
</feature>
<dbReference type="InterPro" id="IPR000086">
    <property type="entry name" value="NUDIX_hydrolase_dom"/>
</dbReference>